<sequence>MAANPQAPLTTASLLALDHNQGHPHNPDTPLKHHDHAISEKTDHEKYPSTPVDATTLSRDSVISHPVSPKDSSPPSPISIASSAGGRHRQYPTVEAASQWKPSFPPRAYLDHEKFNGPPQSFMPPSYVPTSNPEIMAVLDDQTRPCDRLPEKKSLKILIYLSGPCALLSFLITLWTITSLAIVAVLQPFRFCRSRPSFRNQLVAFLVPPLNLQLRLIYSSAYSTTYSASLMLLIHILSPVVALGVAAASWIAACFWFFSAILGDPAGQDGYNDGRATVLGVRNWWETWLSRALR</sequence>
<protein>
    <submittedName>
        <fullName evidence="3">Uncharacterized protein</fullName>
    </submittedName>
</protein>
<keyword evidence="2" id="KW-0472">Membrane</keyword>
<keyword evidence="4" id="KW-1185">Reference proteome</keyword>
<feature type="transmembrane region" description="Helical" evidence="2">
    <location>
        <begin position="230"/>
        <end position="258"/>
    </location>
</feature>
<keyword evidence="2" id="KW-0812">Transmembrane</keyword>
<evidence type="ECO:0000313" key="3">
    <source>
        <dbReference type="EMBL" id="OCK80095.1"/>
    </source>
</evidence>
<proteinExistence type="predicted"/>
<feature type="compositionally biased region" description="Polar residues" evidence="1">
    <location>
        <begin position="52"/>
        <end position="61"/>
    </location>
</feature>
<keyword evidence="2" id="KW-1133">Transmembrane helix</keyword>
<dbReference type="Proteomes" id="UP000250266">
    <property type="component" value="Unassembled WGS sequence"/>
</dbReference>
<name>A0A8E2E9W6_9PEZI</name>
<organism evidence="3 4">
    <name type="scientific">Lepidopterella palustris CBS 459.81</name>
    <dbReference type="NCBI Taxonomy" id="1314670"/>
    <lineage>
        <taxon>Eukaryota</taxon>
        <taxon>Fungi</taxon>
        <taxon>Dikarya</taxon>
        <taxon>Ascomycota</taxon>
        <taxon>Pezizomycotina</taxon>
        <taxon>Dothideomycetes</taxon>
        <taxon>Pleosporomycetidae</taxon>
        <taxon>Mytilinidiales</taxon>
        <taxon>Argynnaceae</taxon>
        <taxon>Lepidopterella</taxon>
    </lineage>
</organism>
<evidence type="ECO:0000256" key="1">
    <source>
        <dbReference type="SAM" id="MobiDB-lite"/>
    </source>
</evidence>
<feature type="transmembrane region" description="Helical" evidence="2">
    <location>
        <begin position="157"/>
        <end position="186"/>
    </location>
</feature>
<feature type="region of interest" description="Disordered" evidence="1">
    <location>
        <begin position="1"/>
        <end position="97"/>
    </location>
</feature>
<evidence type="ECO:0000256" key="2">
    <source>
        <dbReference type="SAM" id="Phobius"/>
    </source>
</evidence>
<dbReference type="AlphaFoldDB" id="A0A8E2E9W6"/>
<feature type="compositionally biased region" description="Basic and acidic residues" evidence="1">
    <location>
        <begin position="30"/>
        <end position="47"/>
    </location>
</feature>
<gene>
    <name evidence="3" type="ORF">K432DRAFT_328874</name>
</gene>
<dbReference type="OrthoDB" id="5420214at2759"/>
<evidence type="ECO:0000313" key="4">
    <source>
        <dbReference type="Proteomes" id="UP000250266"/>
    </source>
</evidence>
<reference evidence="3 4" key="1">
    <citation type="journal article" date="2016" name="Nat. Commun.">
        <title>Ectomycorrhizal ecology is imprinted in the genome of the dominant symbiotic fungus Cenococcum geophilum.</title>
        <authorList>
            <consortium name="DOE Joint Genome Institute"/>
            <person name="Peter M."/>
            <person name="Kohler A."/>
            <person name="Ohm R.A."/>
            <person name="Kuo A."/>
            <person name="Krutzmann J."/>
            <person name="Morin E."/>
            <person name="Arend M."/>
            <person name="Barry K.W."/>
            <person name="Binder M."/>
            <person name="Choi C."/>
            <person name="Clum A."/>
            <person name="Copeland A."/>
            <person name="Grisel N."/>
            <person name="Haridas S."/>
            <person name="Kipfer T."/>
            <person name="LaButti K."/>
            <person name="Lindquist E."/>
            <person name="Lipzen A."/>
            <person name="Maire R."/>
            <person name="Meier B."/>
            <person name="Mihaltcheva S."/>
            <person name="Molinier V."/>
            <person name="Murat C."/>
            <person name="Poggeler S."/>
            <person name="Quandt C.A."/>
            <person name="Sperisen C."/>
            <person name="Tritt A."/>
            <person name="Tisserant E."/>
            <person name="Crous P.W."/>
            <person name="Henrissat B."/>
            <person name="Nehls U."/>
            <person name="Egli S."/>
            <person name="Spatafora J.W."/>
            <person name="Grigoriev I.V."/>
            <person name="Martin F.M."/>
        </authorList>
    </citation>
    <scope>NUCLEOTIDE SEQUENCE [LARGE SCALE GENOMIC DNA]</scope>
    <source>
        <strain evidence="3 4">CBS 459.81</strain>
    </source>
</reference>
<accession>A0A8E2E9W6</accession>
<dbReference type="EMBL" id="KV744974">
    <property type="protein sequence ID" value="OCK80095.1"/>
    <property type="molecule type" value="Genomic_DNA"/>
</dbReference>